<keyword evidence="3" id="KW-1185">Reference proteome</keyword>
<feature type="compositionally biased region" description="Polar residues" evidence="1">
    <location>
        <begin position="107"/>
        <end position="116"/>
    </location>
</feature>
<name>A0A7R9GEL4_9CRUS</name>
<evidence type="ECO:0000256" key="1">
    <source>
        <dbReference type="SAM" id="MobiDB-lite"/>
    </source>
</evidence>
<evidence type="ECO:0000313" key="2">
    <source>
        <dbReference type="EMBL" id="CAD7278034.1"/>
    </source>
</evidence>
<accession>A0A7R9GEL4</accession>
<evidence type="ECO:0000313" key="3">
    <source>
        <dbReference type="Proteomes" id="UP000678499"/>
    </source>
</evidence>
<dbReference type="EMBL" id="OA883127">
    <property type="protein sequence ID" value="CAD7278034.1"/>
    <property type="molecule type" value="Genomic_DNA"/>
</dbReference>
<proteinExistence type="predicted"/>
<feature type="compositionally biased region" description="Basic and acidic residues" evidence="1">
    <location>
        <begin position="82"/>
        <end position="95"/>
    </location>
</feature>
<gene>
    <name evidence="2" type="ORF">NMOB1V02_LOCUS5749</name>
</gene>
<feature type="non-terminal residue" evidence="2">
    <location>
        <position position="157"/>
    </location>
</feature>
<feature type="region of interest" description="Disordered" evidence="1">
    <location>
        <begin position="80"/>
        <end position="157"/>
    </location>
</feature>
<dbReference type="AlphaFoldDB" id="A0A7R9GEL4"/>
<dbReference type="EMBL" id="CAJPEX010001090">
    <property type="protein sequence ID" value="CAG0918186.1"/>
    <property type="molecule type" value="Genomic_DNA"/>
</dbReference>
<reference evidence="2" key="1">
    <citation type="submission" date="2020-11" db="EMBL/GenBank/DDBJ databases">
        <authorList>
            <person name="Tran Van P."/>
        </authorList>
    </citation>
    <scope>NUCLEOTIDE SEQUENCE</scope>
</reference>
<dbReference type="Proteomes" id="UP000678499">
    <property type="component" value="Unassembled WGS sequence"/>
</dbReference>
<protein>
    <submittedName>
        <fullName evidence="2">Uncharacterized protein</fullName>
    </submittedName>
</protein>
<sequence length="157" mass="16668">MQPALLKNQPVGRKIKCFECGTPGSQPCPSGKGWKRGEIVECDARAICSSITKLARWAALGSLLSVAAFLLTDSTTAQSIKFGDEGNKSSSEETSSRQGKAILFGDSNGNPPSVTDATEEIDARINQPAKQGIDRTELYYPNNGLLGGDSEQTEGET</sequence>
<organism evidence="2">
    <name type="scientific">Notodromas monacha</name>
    <dbReference type="NCBI Taxonomy" id="399045"/>
    <lineage>
        <taxon>Eukaryota</taxon>
        <taxon>Metazoa</taxon>
        <taxon>Ecdysozoa</taxon>
        <taxon>Arthropoda</taxon>
        <taxon>Crustacea</taxon>
        <taxon>Oligostraca</taxon>
        <taxon>Ostracoda</taxon>
        <taxon>Podocopa</taxon>
        <taxon>Podocopida</taxon>
        <taxon>Cypridocopina</taxon>
        <taxon>Cypridoidea</taxon>
        <taxon>Cyprididae</taxon>
        <taxon>Notodromas</taxon>
    </lineage>
</organism>